<feature type="transmembrane region" description="Helical" evidence="1">
    <location>
        <begin position="12"/>
        <end position="42"/>
    </location>
</feature>
<feature type="transmembrane region" description="Helical" evidence="1">
    <location>
        <begin position="119"/>
        <end position="139"/>
    </location>
</feature>
<evidence type="ECO:0000256" key="1">
    <source>
        <dbReference type="SAM" id="Phobius"/>
    </source>
</evidence>
<keyword evidence="1" id="KW-0812">Transmembrane</keyword>
<keyword evidence="3" id="KW-1185">Reference proteome</keyword>
<dbReference type="EMBL" id="JAGINP010000017">
    <property type="protein sequence ID" value="MBP2294662.1"/>
    <property type="molecule type" value="Genomic_DNA"/>
</dbReference>
<proteinExistence type="predicted"/>
<feature type="transmembrane region" description="Helical" evidence="1">
    <location>
        <begin position="245"/>
        <end position="269"/>
    </location>
</feature>
<reference evidence="2 3" key="1">
    <citation type="submission" date="2021-03" db="EMBL/GenBank/DDBJ databases">
        <title>Genomic Encyclopedia of Type Strains, Phase III (KMG-III): the genomes of soil and plant-associated and newly described type strains.</title>
        <authorList>
            <person name="Whitman W."/>
        </authorList>
    </citation>
    <scope>NUCLEOTIDE SEQUENCE [LARGE SCALE GENOMIC DNA]</scope>
    <source>
        <strain evidence="2 3">IMMIB AFH-6</strain>
    </source>
</reference>
<feature type="transmembrane region" description="Helical" evidence="1">
    <location>
        <begin position="79"/>
        <end position="98"/>
    </location>
</feature>
<dbReference type="Proteomes" id="UP000781958">
    <property type="component" value="Unassembled WGS sequence"/>
</dbReference>
<gene>
    <name evidence="2" type="ORF">J2851_004452</name>
</gene>
<name>A0ABS4SQ22_9PROT</name>
<feature type="transmembrane region" description="Helical" evidence="1">
    <location>
        <begin position="281"/>
        <end position="303"/>
    </location>
</feature>
<evidence type="ECO:0000313" key="2">
    <source>
        <dbReference type="EMBL" id="MBP2294662.1"/>
    </source>
</evidence>
<evidence type="ECO:0000313" key="3">
    <source>
        <dbReference type="Proteomes" id="UP000781958"/>
    </source>
</evidence>
<keyword evidence="1" id="KW-1133">Transmembrane helix</keyword>
<comment type="caution">
    <text evidence="2">The sequence shown here is derived from an EMBL/GenBank/DDBJ whole genome shotgun (WGS) entry which is preliminary data.</text>
</comment>
<organism evidence="2 3">
    <name type="scientific">Azospirillum rugosum</name>
    <dbReference type="NCBI Taxonomy" id="416170"/>
    <lineage>
        <taxon>Bacteria</taxon>
        <taxon>Pseudomonadati</taxon>
        <taxon>Pseudomonadota</taxon>
        <taxon>Alphaproteobacteria</taxon>
        <taxon>Rhodospirillales</taxon>
        <taxon>Azospirillaceae</taxon>
        <taxon>Azospirillum</taxon>
    </lineage>
</organism>
<feature type="transmembrane region" description="Helical" evidence="1">
    <location>
        <begin position="179"/>
        <end position="198"/>
    </location>
</feature>
<accession>A0ABS4SQ22</accession>
<protein>
    <submittedName>
        <fullName evidence="2">MFS family permease</fullName>
    </submittedName>
</protein>
<feature type="transmembrane region" description="Helical" evidence="1">
    <location>
        <begin position="219"/>
        <end position="239"/>
    </location>
</feature>
<sequence length="323" mass="33891">MASPLAAPPLVFYLAVAIGVGVVSAMFYLSVLFGGVGALILGYLAPLPLFLAGLWLGSTAAIIAGTAGTVAVLAVSSSLLVALAYLVTGAFPVVLVVRQAMLARTAASGGIEWYPPGRLLMGLVGMGLAALLGAAVLTLDQPGGLEGAVRETLARMTDQIFATQGQQAPDPQDFWMAEVLPGLAVISWLTMTIVNAALAQGALMRFNRNRRPPMRLVDLELPAWLPPVFLAAVLAASVAPDPVSFLAVNTALVLALPFAFVGLSVVHAAARGRSAKVPVLVGFYMFLFLFGWPIVLMVGLGMIEQWIGLRRRFRTAGPDQEDE</sequence>
<dbReference type="RefSeq" id="WP_209768925.1">
    <property type="nucleotide sequence ID" value="NZ_JAGINP010000017.1"/>
</dbReference>
<keyword evidence="1" id="KW-0472">Membrane</keyword>